<organism evidence="3 4">
    <name type="scientific">Panicum hallii var. hallii</name>
    <dbReference type="NCBI Taxonomy" id="1504633"/>
    <lineage>
        <taxon>Eukaryota</taxon>
        <taxon>Viridiplantae</taxon>
        <taxon>Streptophyta</taxon>
        <taxon>Embryophyta</taxon>
        <taxon>Tracheophyta</taxon>
        <taxon>Spermatophyta</taxon>
        <taxon>Magnoliopsida</taxon>
        <taxon>Liliopsida</taxon>
        <taxon>Poales</taxon>
        <taxon>Poaceae</taxon>
        <taxon>PACMAD clade</taxon>
        <taxon>Panicoideae</taxon>
        <taxon>Panicodae</taxon>
        <taxon>Paniceae</taxon>
        <taxon>Panicinae</taxon>
        <taxon>Panicum</taxon>
        <taxon>Panicum sect. Panicum</taxon>
    </lineage>
</organism>
<feature type="region of interest" description="Disordered" evidence="1">
    <location>
        <begin position="1"/>
        <end position="140"/>
    </location>
</feature>
<dbReference type="Gramene" id="PUZ51472">
    <property type="protein sequence ID" value="PUZ51472"/>
    <property type="gene ID" value="GQ55_6G190100"/>
</dbReference>
<evidence type="ECO:0000256" key="2">
    <source>
        <dbReference type="SAM" id="Phobius"/>
    </source>
</evidence>
<keyword evidence="4" id="KW-1185">Reference proteome</keyword>
<proteinExistence type="predicted"/>
<dbReference type="EMBL" id="CM009754">
    <property type="protein sequence ID" value="PUZ51472.1"/>
    <property type="molecule type" value="Genomic_DNA"/>
</dbReference>
<feature type="compositionally biased region" description="Polar residues" evidence="1">
    <location>
        <begin position="83"/>
        <end position="110"/>
    </location>
</feature>
<keyword evidence="2" id="KW-0472">Membrane</keyword>
<evidence type="ECO:0000256" key="1">
    <source>
        <dbReference type="SAM" id="MobiDB-lite"/>
    </source>
</evidence>
<accession>A0A2T7D7A7</accession>
<keyword evidence="2" id="KW-1133">Transmembrane helix</keyword>
<evidence type="ECO:0000313" key="3">
    <source>
        <dbReference type="EMBL" id="PUZ51472.1"/>
    </source>
</evidence>
<keyword evidence="2" id="KW-0812">Transmembrane</keyword>
<name>A0A2T7D7A7_9POAL</name>
<feature type="transmembrane region" description="Helical" evidence="2">
    <location>
        <begin position="149"/>
        <end position="166"/>
    </location>
</feature>
<evidence type="ECO:0000313" key="4">
    <source>
        <dbReference type="Proteomes" id="UP000244336"/>
    </source>
</evidence>
<sequence length="177" mass="17959">MWALLSDNDPGHSEAAAVEQRLDDGKARGKGPAAGDKRQAVASGEPESSGVGGDAAKHDREYKQARMERNKKQKKPPAAANGEASTSLTAGECQSQTTKGPAPTMISTNGEAEDGDGGYSSGQSDSDEEDEGGAAAAGGSSCRKLLRRLFNAAVVMILAAVFVNVAESPAGTAGPPT</sequence>
<dbReference type="AlphaFoldDB" id="A0A2T7D7A7"/>
<protein>
    <submittedName>
        <fullName evidence="3">Uncharacterized protein</fullName>
    </submittedName>
</protein>
<feature type="compositionally biased region" description="Basic and acidic residues" evidence="1">
    <location>
        <begin position="55"/>
        <end position="70"/>
    </location>
</feature>
<dbReference type="Proteomes" id="UP000244336">
    <property type="component" value="Chromosome 6"/>
</dbReference>
<reference evidence="3 4" key="1">
    <citation type="submission" date="2018-04" db="EMBL/GenBank/DDBJ databases">
        <title>WGS assembly of Panicum hallii var. hallii HAL2.</title>
        <authorList>
            <person name="Lovell J."/>
            <person name="Jenkins J."/>
            <person name="Lowry D."/>
            <person name="Mamidi S."/>
            <person name="Sreedasyam A."/>
            <person name="Weng X."/>
            <person name="Barry K."/>
            <person name="Bonette J."/>
            <person name="Campitelli B."/>
            <person name="Daum C."/>
            <person name="Gordon S."/>
            <person name="Gould B."/>
            <person name="Lipzen A."/>
            <person name="MacQueen A."/>
            <person name="Palacio-Mejia J."/>
            <person name="Plott C."/>
            <person name="Shakirov E."/>
            <person name="Shu S."/>
            <person name="Yoshinaga Y."/>
            <person name="Zane M."/>
            <person name="Rokhsar D."/>
            <person name="Grimwood J."/>
            <person name="Schmutz J."/>
            <person name="Juenger T."/>
        </authorList>
    </citation>
    <scope>NUCLEOTIDE SEQUENCE [LARGE SCALE GENOMIC DNA]</scope>
    <source>
        <strain evidence="4">cv. HAL2</strain>
    </source>
</reference>
<gene>
    <name evidence="3" type="ORF">GQ55_6G190100</name>
</gene>